<keyword evidence="1" id="KW-0472">Membrane</keyword>
<dbReference type="InterPro" id="IPR058916">
    <property type="entry name" value="PH_40"/>
</dbReference>
<keyword evidence="1" id="KW-1133">Transmembrane helix</keyword>
<gene>
    <name evidence="3" type="ORF">SAMN05660918_1020</name>
</gene>
<evidence type="ECO:0000313" key="4">
    <source>
        <dbReference type="Proteomes" id="UP000199702"/>
    </source>
</evidence>
<keyword evidence="4" id="KW-1185">Reference proteome</keyword>
<keyword evidence="1" id="KW-0812">Transmembrane</keyword>
<sequence>MSDLITVYKVSKQNQINVIKKSRLYYLLFFASPFSCFFTDIKFCIYFTLVIFIPILIQFIIHLDYYINDRNKEIEINFSDRIITIKKNNIKESFSFNDVKSILIQKGHINASSDPKALPFSFYNYYTIKLLNDKEYVFTDLLCQRLNVFELNKLTKSKVNFINII</sequence>
<evidence type="ECO:0000256" key="1">
    <source>
        <dbReference type="SAM" id="Phobius"/>
    </source>
</evidence>
<feature type="transmembrane region" description="Helical" evidence="1">
    <location>
        <begin position="47"/>
        <end position="67"/>
    </location>
</feature>
<dbReference type="EMBL" id="FNYA01000002">
    <property type="protein sequence ID" value="SEI58181.1"/>
    <property type="molecule type" value="Genomic_DNA"/>
</dbReference>
<evidence type="ECO:0000313" key="3">
    <source>
        <dbReference type="EMBL" id="SEI58181.1"/>
    </source>
</evidence>
<dbReference type="AlphaFoldDB" id="A0A1H6RQZ4"/>
<dbReference type="RefSeq" id="WP_091309074.1">
    <property type="nucleotide sequence ID" value="NZ_CBCSJU010000005.1"/>
</dbReference>
<protein>
    <recommendedName>
        <fullName evidence="2">PH domain-containing protein</fullName>
    </recommendedName>
</protein>
<dbReference type="Proteomes" id="UP000199702">
    <property type="component" value="Unassembled WGS sequence"/>
</dbReference>
<name>A0A1H6RQZ4_9FLAO</name>
<feature type="domain" description="PH" evidence="2">
    <location>
        <begin position="7"/>
        <end position="145"/>
    </location>
</feature>
<evidence type="ECO:0000259" key="2">
    <source>
        <dbReference type="Pfam" id="PF26566"/>
    </source>
</evidence>
<reference evidence="4" key="1">
    <citation type="submission" date="2016-10" db="EMBL/GenBank/DDBJ databases">
        <authorList>
            <person name="Varghese N."/>
            <person name="Submissions S."/>
        </authorList>
    </citation>
    <scope>NUCLEOTIDE SEQUENCE [LARGE SCALE GENOMIC DNA]</scope>
    <source>
        <strain evidence="4">DSM 17934</strain>
    </source>
</reference>
<dbReference type="Pfam" id="PF26566">
    <property type="entry name" value="PH_40"/>
    <property type="match status" value="1"/>
</dbReference>
<dbReference type="STRING" id="402734.SAMN05660918_1020"/>
<accession>A0A1H6RQZ4</accession>
<proteinExistence type="predicted"/>
<feature type="transmembrane region" description="Helical" evidence="1">
    <location>
        <begin position="24"/>
        <end position="41"/>
    </location>
</feature>
<organism evidence="3 4">
    <name type="scientific">Flavobacterium terrigena</name>
    <dbReference type="NCBI Taxonomy" id="402734"/>
    <lineage>
        <taxon>Bacteria</taxon>
        <taxon>Pseudomonadati</taxon>
        <taxon>Bacteroidota</taxon>
        <taxon>Flavobacteriia</taxon>
        <taxon>Flavobacteriales</taxon>
        <taxon>Flavobacteriaceae</taxon>
        <taxon>Flavobacterium</taxon>
    </lineage>
</organism>